<organism evidence="1">
    <name type="scientific">marine sediment metagenome</name>
    <dbReference type="NCBI Taxonomy" id="412755"/>
    <lineage>
        <taxon>unclassified sequences</taxon>
        <taxon>metagenomes</taxon>
        <taxon>ecological metagenomes</taxon>
    </lineage>
</organism>
<comment type="caution">
    <text evidence="1">The sequence shown here is derived from an EMBL/GenBank/DDBJ whole genome shotgun (WGS) entry which is preliminary data.</text>
</comment>
<reference evidence="1" key="1">
    <citation type="journal article" date="2015" name="Nature">
        <title>Complex archaea that bridge the gap between prokaryotes and eukaryotes.</title>
        <authorList>
            <person name="Spang A."/>
            <person name="Saw J.H."/>
            <person name="Jorgensen S.L."/>
            <person name="Zaremba-Niedzwiedzka K."/>
            <person name="Martijn J."/>
            <person name="Lind A.E."/>
            <person name="van Eijk R."/>
            <person name="Schleper C."/>
            <person name="Guy L."/>
            <person name="Ettema T.J."/>
        </authorList>
    </citation>
    <scope>NUCLEOTIDE SEQUENCE</scope>
</reference>
<name>A0A0F8YA76_9ZZZZ</name>
<proteinExistence type="predicted"/>
<dbReference type="EMBL" id="LAZR01058125">
    <property type="protein sequence ID" value="KKK70580.1"/>
    <property type="molecule type" value="Genomic_DNA"/>
</dbReference>
<protein>
    <submittedName>
        <fullName evidence="1">Uncharacterized protein</fullName>
    </submittedName>
</protein>
<evidence type="ECO:0000313" key="1">
    <source>
        <dbReference type="EMBL" id="KKK70580.1"/>
    </source>
</evidence>
<feature type="non-terminal residue" evidence="1">
    <location>
        <position position="177"/>
    </location>
</feature>
<sequence>MRKFPLKDTPEFSELKQNVEDGVLSLRQVAEKLGMSYDRTSKQLSLHDIKYHSPVNVATEPVVNVPPIKIHKYKPLKRRRGDPETQVLLLGDHHADEITPSYNEDVYRARIDKVFKNTLTITELHRHMYPINDLVVFMLGDMVHGENPYQGAKVGTIKRGGTEQVYELAFPALLGLL</sequence>
<dbReference type="AlphaFoldDB" id="A0A0F8YA76"/>
<accession>A0A0F8YA76</accession>
<gene>
    <name evidence="1" type="ORF">LCGC14_2922530</name>
</gene>